<dbReference type="Proteomes" id="UP001153954">
    <property type="component" value="Unassembled WGS sequence"/>
</dbReference>
<evidence type="ECO:0000313" key="1">
    <source>
        <dbReference type="EMBL" id="CAH2083837.1"/>
    </source>
</evidence>
<organism evidence="1 2">
    <name type="scientific">Euphydryas editha</name>
    <name type="common">Edith's checkerspot</name>
    <dbReference type="NCBI Taxonomy" id="104508"/>
    <lineage>
        <taxon>Eukaryota</taxon>
        <taxon>Metazoa</taxon>
        <taxon>Ecdysozoa</taxon>
        <taxon>Arthropoda</taxon>
        <taxon>Hexapoda</taxon>
        <taxon>Insecta</taxon>
        <taxon>Pterygota</taxon>
        <taxon>Neoptera</taxon>
        <taxon>Endopterygota</taxon>
        <taxon>Lepidoptera</taxon>
        <taxon>Glossata</taxon>
        <taxon>Ditrysia</taxon>
        <taxon>Papilionoidea</taxon>
        <taxon>Nymphalidae</taxon>
        <taxon>Nymphalinae</taxon>
        <taxon>Euphydryas</taxon>
    </lineage>
</organism>
<dbReference type="AlphaFoldDB" id="A0AAU9TCS9"/>
<protein>
    <submittedName>
        <fullName evidence="1">Uncharacterized protein</fullName>
    </submittedName>
</protein>
<name>A0AAU9TCS9_EUPED</name>
<keyword evidence="2" id="KW-1185">Reference proteome</keyword>
<comment type="caution">
    <text evidence="1">The sequence shown here is derived from an EMBL/GenBank/DDBJ whole genome shotgun (WGS) entry which is preliminary data.</text>
</comment>
<reference evidence="1" key="1">
    <citation type="submission" date="2022-03" db="EMBL/GenBank/DDBJ databases">
        <authorList>
            <person name="Tunstrom K."/>
        </authorList>
    </citation>
    <scope>NUCLEOTIDE SEQUENCE</scope>
</reference>
<sequence>MITTQKLSLDCVKIIDNLLKENKEVSPVLESLKHRHIDYFRPLYAQAALELGKICVNNLKEDLSNKLSSIYIPFAEAFNDIFDQFNFDPMNKLNALKLFLEFKDFVPGYLFVMKTLPRYGLKKEEEALKSELIEELRTHPSEEIKKHFNSYPYF</sequence>
<accession>A0AAU9TCS9</accession>
<evidence type="ECO:0000313" key="2">
    <source>
        <dbReference type="Proteomes" id="UP001153954"/>
    </source>
</evidence>
<dbReference type="EMBL" id="CAKOGL010000002">
    <property type="protein sequence ID" value="CAH2083837.1"/>
    <property type="molecule type" value="Genomic_DNA"/>
</dbReference>
<proteinExistence type="predicted"/>
<gene>
    <name evidence="1" type="ORF">EEDITHA_LOCUS464</name>
</gene>